<gene>
    <name evidence="1" type="ORF">D1953_02115</name>
</gene>
<dbReference type="InterPro" id="IPR046318">
    <property type="entry name" value="DUF5344"/>
</dbReference>
<evidence type="ECO:0008006" key="3">
    <source>
        <dbReference type="Google" id="ProtNLM"/>
    </source>
</evidence>
<protein>
    <recommendedName>
        <fullName evidence="3">YwqI/YxiC family protein</fullName>
    </recommendedName>
</protein>
<keyword evidence="2" id="KW-1185">Reference proteome</keyword>
<evidence type="ECO:0000313" key="1">
    <source>
        <dbReference type="EMBL" id="RID89382.1"/>
    </source>
</evidence>
<dbReference type="RefSeq" id="WP_119115490.1">
    <property type="nucleotide sequence ID" value="NZ_QWVS01000002.1"/>
</dbReference>
<dbReference type="Pfam" id="PF17279">
    <property type="entry name" value="DUF5344"/>
    <property type="match status" value="1"/>
</dbReference>
<comment type="caution">
    <text evidence="1">The sequence shown here is derived from an EMBL/GenBank/DDBJ whole genome shotgun (WGS) entry which is preliminary data.</text>
</comment>
<evidence type="ECO:0000313" key="2">
    <source>
        <dbReference type="Proteomes" id="UP000266016"/>
    </source>
</evidence>
<dbReference type="Proteomes" id="UP000266016">
    <property type="component" value="Unassembled WGS sequence"/>
</dbReference>
<reference evidence="1 2" key="1">
    <citation type="submission" date="2018-08" db="EMBL/GenBank/DDBJ databases">
        <title>Bacillus jemisoniae sp. nov., Bacillus chryseoplanitiae sp. nov., Bacillus resnikiae sp. nov., and Bacillus frankliniae sp. nov., isolated from Viking spacecraft and associated surfaces.</title>
        <authorList>
            <person name="Seuylemezian A."/>
            <person name="Vaishampayan P."/>
        </authorList>
    </citation>
    <scope>NUCLEOTIDE SEQUENCE [LARGE SCALE GENOMIC DNA]</scope>
    <source>
        <strain evidence="1 2">MA001</strain>
    </source>
</reference>
<accession>A0A398BGS1</accession>
<organism evidence="1 2">
    <name type="scientific">Peribacillus asahii</name>
    <dbReference type="NCBI Taxonomy" id="228899"/>
    <lineage>
        <taxon>Bacteria</taxon>
        <taxon>Bacillati</taxon>
        <taxon>Bacillota</taxon>
        <taxon>Bacilli</taxon>
        <taxon>Bacillales</taxon>
        <taxon>Bacillaceae</taxon>
        <taxon>Peribacillus</taxon>
    </lineage>
</organism>
<proteinExistence type="predicted"/>
<dbReference type="AlphaFoldDB" id="A0A398BGS1"/>
<sequence>MQKIKLDYSEVIQQLNDVKKQLSELHLPSPSETKLGQNQLTFTKEWLQREENLQKMVIQYMQAVQKNVEDTHANVDILKKQDEAIVK</sequence>
<dbReference type="EMBL" id="QWVS01000002">
    <property type="protein sequence ID" value="RID89382.1"/>
    <property type="molecule type" value="Genomic_DNA"/>
</dbReference>
<name>A0A398BGS1_9BACI</name>